<sequence length="365" mass="38688">MSVASRNPFALLDEESSRPGTPAAASAKPKEEAPAAPAPANTQKPRGGPASRGGRYYQRGRGGKSNGRDENVAPEDDATSPAEGNGQRRFDGEGRGRGRGRGRGGRGGRGRPFDRHSATGKTDSDKKVHQGWGGDEGNTELRAEVEGNSDAVADTNDLASPAPNNDWAGTTSNNDWAGTTSNNDWAGGDNSADAWNAPADSGDAAPTATEEKTSDRPARREREPREPEEEDNTLTYDQYLAKKKEEAAELVPKLETRKANEGDDSIWKDAVPLKKDEGAESYFAGKTKTSAPKTKAKKDEKVYLEIDARFERPSRGGRGGRGGDRGDRGDRGRGGRGRGSGRGRASGPSTPVVNVDDETAFPALA</sequence>
<evidence type="ECO:0000313" key="3">
    <source>
        <dbReference type="EMBL" id="KZT30424.1"/>
    </source>
</evidence>
<organism evidence="3 4">
    <name type="scientific">Neolentinus lepideus HHB14362 ss-1</name>
    <dbReference type="NCBI Taxonomy" id="1314782"/>
    <lineage>
        <taxon>Eukaryota</taxon>
        <taxon>Fungi</taxon>
        <taxon>Dikarya</taxon>
        <taxon>Basidiomycota</taxon>
        <taxon>Agaricomycotina</taxon>
        <taxon>Agaricomycetes</taxon>
        <taxon>Gloeophyllales</taxon>
        <taxon>Gloeophyllaceae</taxon>
        <taxon>Neolentinus</taxon>
    </lineage>
</organism>
<feature type="compositionally biased region" description="Basic and acidic residues" evidence="1">
    <location>
        <begin position="86"/>
        <end position="96"/>
    </location>
</feature>
<protein>
    <recommendedName>
        <fullName evidence="2">Hyaluronan/mRNA-binding protein domain-containing protein</fullName>
    </recommendedName>
</protein>
<dbReference type="InterPro" id="IPR039764">
    <property type="entry name" value="HABP4/SERBP1-like"/>
</dbReference>
<keyword evidence="4" id="KW-1185">Reference proteome</keyword>
<dbReference type="PANTHER" id="PTHR12299">
    <property type="entry name" value="HYALURONIC ACID-BINDING PROTEIN 4"/>
    <property type="match status" value="1"/>
</dbReference>
<feature type="compositionally biased region" description="Basic residues" evidence="1">
    <location>
        <begin position="97"/>
        <end position="109"/>
    </location>
</feature>
<feature type="compositionally biased region" description="Basic and acidic residues" evidence="1">
    <location>
        <begin position="209"/>
        <end position="225"/>
    </location>
</feature>
<dbReference type="SMART" id="SM01233">
    <property type="entry name" value="HABP4_PAI-RBP1"/>
    <property type="match status" value="1"/>
</dbReference>
<feature type="region of interest" description="Disordered" evidence="1">
    <location>
        <begin position="1"/>
        <end position="237"/>
    </location>
</feature>
<dbReference type="InterPro" id="IPR006861">
    <property type="entry name" value="HABP4_PAIRBP1-bd"/>
</dbReference>
<evidence type="ECO:0000313" key="4">
    <source>
        <dbReference type="Proteomes" id="UP000076761"/>
    </source>
</evidence>
<evidence type="ECO:0000256" key="1">
    <source>
        <dbReference type="SAM" id="MobiDB-lite"/>
    </source>
</evidence>
<dbReference type="GO" id="GO:0005737">
    <property type="term" value="C:cytoplasm"/>
    <property type="evidence" value="ECO:0007669"/>
    <property type="project" value="TreeGrafter"/>
</dbReference>
<dbReference type="AlphaFoldDB" id="A0A165VZA6"/>
<dbReference type="InParanoid" id="A0A165VZA6"/>
<dbReference type="Proteomes" id="UP000076761">
    <property type="component" value="Unassembled WGS sequence"/>
</dbReference>
<dbReference type="EMBL" id="KV425551">
    <property type="protein sequence ID" value="KZT30424.1"/>
    <property type="molecule type" value="Genomic_DNA"/>
</dbReference>
<dbReference type="OrthoDB" id="5390558at2759"/>
<feature type="domain" description="Hyaluronan/mRNA-binding protein" evidence="2">
    <location>
        <begin position="109"/>
        <end position="262"/>
    </location>
</feature>
<feature type="compositionally biased region" description="Low complexity" evidence="1">
    <location>
        <begin position="284"/>
        <end position="293"/>
    </location>
</feature>
<feature type="region of interest" description="Disordered" evidence="1">
    <location>
        <begin position="276"/>
        <end position="365"/>
    </location>
</feature>
<accession>A0A165VZA6</accession>
<dbReference type="GO" id="GO:0005634">
    <property type="term" value="C:nucleus"/>
    <property type="evidence" value="ECO:0007669"/>
    <property type="project" value="TreeGrafter"/>
</dbReference>
<dbReference type="STRING" id="1314782.A0A165VZA6"/>
<evidence type="ECO:0000259" key="2">
    <source>
        <dbReference type="SMART" id="SM01233"/>
    </source>
</evidence>
<dbReference type="PANTHER" id="PTHR12299:SF17">
    <property type="entry name" value="AT19571P-RELATED"/>
    <property type="match status" value="1"/>
</dbReference>
<feature type="compositionally biased region" description="Basic and acidic residues" evidence="1">
    <location>
        <begin position="111"/>
        <end position="128"/>
    </location>
</feature>
<feature type="compositionally biased region" description="Polar residues" evidence="1">
    <location>
        <begin position="167"/>
        <end position="184"/>
    </location>
</feature>
<gene>
    <name evidence="3" type="ORF">NEOLEDRAFT_1125966</name>
</gene>
<dbReference type="GO" id="GO:0003723">
    <property type="term" value="F:RNA binding"/>
    <property type="evidence" value="ECO:0007669"/>
    <property type="project" value="InterPro"/>
</dbReference>
<proteinExistence type="predicted"/>
<feature type="compositionally biased region" description="Basic and acidic residues" evidence="1">
    <location>
        <begin position="321"/>
        <end position="333"/>
    </location>
</feature>
<feature type="compositionally biased region" description="Basic and acidic residues" evidence="1">
    <location>
        <begin position="297"/>
        <end position="314"/>
    </location>
</feature>
<reference evidence="3 4" key="1">
    <citation type="journal article" date="2016" name="Mol. Biol. Evol.">
        <title>Comparative Genomics of Early-Diverging Mushroom-Forming Fungi Provides Insights into the Origins of Lignocellulose Decay Capabilities.</title>
        <authorList>
            <person name="Nagy L.G."/>
            <person name="Riley R."/>
            <person name="Tritt A."/>
            <person name="Adam C."/>
            <person name="Daum C."/>
            <person name="Floudas D."/>
            <person name="Sun H."/>
            <person name="Yadav J.S."/>
            <person name="Pangilinan J."/>
            <person name="Larsson K.H."/>
            <person name="Matsuura K."/>
            <person name="Barry K."/>
            <person name="Labutti K."/>
            <person name="Kuo R."/>
            <person name="Ohm R.A."/>
            <person name="Bhattacharya S.S."/>
            <person name="Shirouzu T."/>
            <person name="Yoshinaga Y."/>
            <person name="Martin F.M."/>
            <person name="Grigoriev I.V."/>
            <person name="Hibbett D.S."/>
        </authorList>
    </citation>
    <scope>NUCLEOTIDE SEQUENCE [LARGE SCALE GENOMIC DNA]</scope>
    <source>
        <strain evidence="3 4">HHB14362 ss-1</strain>
    </source>
</reference>
<dbReference type="Pfam" id="PF04774">
    <property type="entry name" value="HABP4_PAI-RBP1"/>
    <property type="match status" value="1"/>
</dbReference>
<name>A0A165VZA6_9AGAM</name>
<dbReference type="Gene3D" id="6.10.140.1040">
    <property type="match status" value="1"/>
</dbReference>